<evidence type="ECO:0000256" key="1">
    <source>
        <dbReference type="ARBA" id="ARBA00023002"/>
    </source>
</evidence>
<evidence type="ECO:0000259" key="2">
    <source>
        <dbReference type="Pfam" id="PF03070"/>
    </source>
</evidence>
<protein>
    <submittedName>
        <fullName evidence="3">Coenzyme PQQ synthesis protein C family protein</fullName>
    </submittedName>
</protein>
<keyword evidence="1" id="KW-0560">Oxidoreductase</keyword>
<dbReference type="PANTHER" id="PTHR40279:SF3">
    <property type="entry name" value="4-AMINOBENZOATE SYNTHASE"/>
    <property type="match status" value="1"/>
</dbReference>
<organism evidence="3">
    <name type="scientific">mine drainage metagenome</name>
    <dbReference type="NCBI Taxonomy" id="410659"/>
    <lineage>
        <taxon>unclassified sequences</taxon>
        <taxon>metagenomes</taxon>
        <taxon>ecological metagenomes</taxon>
    </lineage>
</organism>
<dbReference type="GO" id="GO:0016491">
    <property type="term" value="F:oxidoreductase activity"/>
    <property type="evidence" value="ECO:0007669"/>
    <property type="project" value="UniProtKB-KW"/>
</dbReference>
<gene>
    <name evidence="3" type="ORF">B1B_03671</name>
</gene>
<evidence type="ECO:0000313" key="3">
    <source>
        <dbReference type="EMBL" id="EQD72597.1"/>
    </source>
</evidence>
<feature type="non-terminal residue" evidence="3">
    <location>
        <position position="72"/>
    </location>
</feature>
<comment type="caution">
    <text evidence="3">The sequence shown here is derived from an EMBL/GenBank/DDBJ whole genome shotgun (WGS) entry which is preliminary data.</text>
</comment>
<dbReference type="SUPFAM" id="SSF48613">
    <property type="entry name" value="Heme oxygenase-like"/>
    <property type="match status" value="1"/>
</dbReference>
<dbReference type="InterPro" id="IPR004305">
    <property type="entry name" value="Thiaminase-2/PQQC"/>
</dbReference>
<feature type="domain" description="Thiaminase-2/PQQC" evidence="2">
    <location>
        <begin position="16"/>
        <end position="62"/>
    </location>
</feature>
<name>T1BRY1_9ZZZZ</name>
<reference evidence="3" key="2">
    <citation type="journal article" date="2014" name="ISME J.">
        <title>Microbial stratification in low pH oxic and suboxic macroscopic growths along an acid mine drainage.</title>
        <authorList>
            <person name="Mendez-Garcia C."/>
            <person name="Mesa V."/>
            <person name="Sprenger R.R."/>
            <person name="Richter M."/>
            <person name="Diez M.S."/>
            <person name="Solano J."/>
            <person name="Bargiela R."/>
            <person name="Golyshina O.V."/>
            <person name="Manteca A."/>
            <person name="Ramos J.L."/>
            <person name="Gallego J.R."/>
            <person name="Llorente I."/>
            <person name="Martins Dos Santos V.A."/>
            <person name="Jensen O.N."/>
            <person name="Pelaez A.I."/>
            <person name="Sanchez J."/>
            <person name="Ferrer M."/>
        </authorList>
    </citation>
    <scope>NUCLEOTIDE SEQUENCE</scope>
</reference>
<proteinExistence type="predicted"/>
<dbReference type="PANTHER" id="PTHR40279">
    <property type="entry name" value="PQQC-LIKE PROTEIN"/>
    <property type="match status" value="1"/>
</dbReference>
<sequence length="72" mass="8543">MTTLAEVERRIADRHLLKHPFYTAWSRGELPLETLRSYAGQYYHFEANFPRYVAAAYARLLESRDRRVLLAN</sequence>
<accession>T1BRY1</accession>
<dbReference type="Pfam" id="PF03070">
    <property type="entry name" value="TENA_THI-4"/>
    <property type="match status" value="1"/>
</dbReference>
<dbReference type="AlphaFoldDB" id="T1BRY1"/>
<dbReference type="InterPro" id="IPR016084">
    <property type="entry name" value="Haem_Oase-like_multi-hlx"/>
</dbReference>
<dbReference type="InterPro" id="IPR039068">
    <property type="entry name" value="PqqC-like"/>
</dbReference>
<reference evidence="3" key="1">
    <citation type="submission" date="2013-08" db="EMBL/GenBank/DDBJ databases">
        <authorList>
            <person name="Mendez C."/>
            <person name="Richter M."/>
            <person name="Ferrer M."/>
            <person name="Sanchez J."/>
        </authorList>
    </citation>
    <scope>NUCLEOTIDE SEQUENCE</scope>
</reference>
<dbReference type="EMBL" id="AUZY01002263">
    <property type="protein sequence ID" value="EQD72597.1"/>
    <property type="molecule type" value="Genomic_DNA"/>
</dbReference>
<dbReference type="Gene3D" id="1.20.910.10">
    <property type="entry name" value="Heme oxygenase-like"/>
    <property type="match status" value="1"/>
</dbReference>